<name>A0ABX1YXF5_9BACL</name>
<evidence type="ECO:0000256" key="7">
    <source>
        <dbReference type="SAM" id="SignalP"/>
    </source>
</evidence>
<protein>
    <submittedName>
        <fullName evidence="9">BMP family ABC transporter substrate-binding protein</fullName>
    </submittedName>
</protein>
<evidence type="ECO:0000259" key="8">
    <source>
        <dbReference type="Pfam" id="PF02608"/>
    </source>
</evidence>
<dbReference type="InterPro" id="IPR028082">
    <property type="entry name" value="Peripla_BP_I"/>
</dbReference>
<accession>A0ABX1YXF5</accession>
<gene>
    <name evidence="9" type="ORF">GC102_07615</name>
</gene>
<evidence type="ECO:0000256" key="5">
    <source>
        <dbReference type="ARBA" id="ARBA00023136"/>
    </source>
</evidence>
<feature type="domain" description="ABC transporter substrate-binding protein PnrA-like" evidence="8">
    <location>
        <begin position="46"/>
        <end position="342"/>
    </location>
</feature>
<keyword evidence="5" id="KW-0472">Membrane</keyword>
<dbReference type="CDD" id="cd06304">
    <property type="entry name" value="PBP1_BmpA_Med_PnrA-like"/>
    <property type="match status" value="1"/>
</dbReference>
<evidence type="ECO:0000256" key="4">
    <source>
        <dbReference type="ARBA" id="ARBA00022729"/>
    </source>
</evidence>
<dbReference type="PANTHER" id="PTHR34296">
    <property type="entry name" value="TRANSCRIPTIONAL ACTIVATOR PROTEIN MED"/>
    <property type="match status" value="1"/>
</dbReference>
<dbReference type="PANTHER" id="PTHR34296:SF2">
    <property type="entry name" value="ABC TRANSPORTER GUANOSINE-BINDING PROTEIN NUPN"/>
    <property type="match status" value="1"/>
</dbReference>
<reference evidence="9 10" key="1">
    <citation type="submission" date="2019-10" db="EMBL/GenBank/DDBJ databases">
        <title>Description of Paenibacillus choica sp. nov.</title>
        <authorList>
            <person name="Carlier A."/>
            <person name="Qi S."/>
        </authorList>
    </citation>
    <scope>NUCLEOTIDE SEQUENCE [LARGE SCALE GENOMIC DNA]</scope>
    <source>
        <strain evidence="9 10">LMG 31460</strain>
    </source>
</reference>
<dbReference type="Gene3D" id="3.40.50.2300">
    <property type="match status" value="2"/>
</dbReference>
<comment type="similarity">
    <text evidence="2">Belongs to the BMP lipoprotein family.</text>
</comment>
<keyword evidence="3" id="KW-1003">Cell membrane</keyword>
<dbReference type="Proteomes" id="UP000658690">
    <property type="component" value="Unassembled WGS sequence"/>
</dbReference>
<keyword evidence="4 7" id="KW-0732">Signal</keyword>
<dbReference type="InterPro" id="IPR050957">
    <property type="entry name" value="BMP_lipoprotein"/>
</dbReference>
<sequence length="347" mass="36847">MKKTLFSIFAVTLMLTGCGTAKNDTAAPAATKAAEATKAPETKSSKKIILITPEKIGVNPFFAQEDEGVKKAGKEFGVDVKTVESTDASAIEQNLRAAVADNYDLIITSSFESEDALKKVAAENPKKSFAIIDTVVDLPNVRSVVFREHEAAYLLGAAAGLATKKNVVGMVAAVDIPLIKKYTVGFQEGLKSTNPNAKFIVNYVGSFTDPAKAKELALTQFSQGADFIAAASAVGDLGVFEAAKEKGFYTSGQDIDRTVTDPEHIVLSQLKGTDSVAYQTVKDFVNGTFKFGAVDYGLKEDGVGLTFVTKESKSKLSPFIGQDVVTKVKAIKDDIVAGKVTVPNPLK</sequence>
<comment type="caution">
    <text evidence="9">The sequence shown here is derived from an EMBL/GenBank/DDBJ whole genome shotgun (WGS) entry which is preliminary data.</text>
</comment>
<dbReference type="RefSeq" id="WP_171688960.1">
    <property type="nucleotide sequence ID" value="NZ_WHOC01000039.1"/>
</dbReference>
<evidence type="ECO:0000256" key="2">
    <source>
        <dbReference type="ARBA" id="ARBA00008610"/>
    </source>
</evidence>
<evidence type="ECO:0000256" key="6">
    <source>
        <dbReference type="ARBA" id="ARBA00023288"/>
    </source>
</evidence>
<feature type="chain" id="PRO_5046285404" evidence="7">
    <location>
        <begin position="22"/>
        <end position="347"/>
    </location>
</feature>
<dbReference type="InterPro" id="IPR003760">
    <property type="entry name" value="PnrA-like"/>
</dbReference>
<comment type="subcellular location">
    <subcellularLocation>
        <location evidence="1">Cell membrane</location>
        <topology evidence="1">Lipid-anchor</topology>
    </subcellularLocation>
</comment>
<dbReference type="EMBL" id="WHOC01000039">
    <property type="protein sequence ID" value="NOU85646.1"/>
    <property type="molecule type" value="Genomic_DNA"/>
</dbReference>
<dbReference type="PROSITE" id="PS51257">
    <property type="entry name" value="PROKAR_LIPOPROTEIN"/>
    <property type="match status" value="1"/>
</dbReference>
<evidence type="ECO:0000313" key="9">
    <source>
        <dbReference type="EMBL" id="NOU85646.1"/>
    </source>
</evidence>
<dbReference type="SUPFAM" id="SSF53822">
    <property type="entry name" value="Periplasmic binding protein-like I"/>
    <property type="match status" value="1"/>
</dbReference>
<keyword evidence="10" id="KW-1185">Reference proteome</keyword>
<evidence type="ECO:0000313" key="10">
    <source>
        <dbReference type="Proteomes" id="UP000658690"/>
    </source>
</evidence>
<keyword evidence="6" id="KW-0449">Lipoprotein</keyword>
<evidence type="ECO:0000256" key="3">
    <source>
        <dbReference type="ARBA" id="ARBA00022475"/>
    </source>
</evidence>
<proteinExistence type="inferred from homology"/>
<evidence type="ECO:0000256" key="1">
    <source>
        <dbReference type="ARBA" id="ARBA00004193"/>
    </source>
</evidence>
<feature type="signal peptide" evidence="7">
    <location>
        <begin position="1"/>
        <end position="21"/>
    </location>
</feature>
<organism evidence="9 10">
    <name type="scientific">Paenibacillus germinis</name>
    <dbReference type="NCBI Taxonomy" id="2654979"/>
    <lineage>
        <taxon>Bacteria</taxon>
        <taxon>Bacillati</taxon>
        <taxon>Bacillota</taxon>
        <taxon>Bacilli</taxon>
        <taxon>Bacillales</taxon>
        <taxon>Paenibacillaceae</taxon>
        <taxon>Paenibacillus</taxon>
    </lineage>
</organism>
<dbReference type="Pfam" id="PF02608">
    <property type="entry name" value="Bmp"/>
    <property type="match status" value="1"/>
</dbReference>